<dbReference type="Pfam" id="PF13493">
    <property type="entry name" value="DUF4118"/>
    <property type="match status" value="1"/>
</dbReference>
<dbReference type="InterPro" id="IPR052023">
    <property type="entry name" value="Histidine_kinase_KdpD"/>
</dbReference>
<keyword evidence="7" id="KW-0547">Nucleotide-binding</keyword>
<evidence type="ECO:0000256" key="3">
    <source>
        <dbReference type="ARBA" id="ARBA00012438"/>
    </source>
</evidence>
<evidence type="ECO:0000259" key="14">
    <source>
        <dbReference type="PROSITE" id="PS50109"/>
    </source>
</evidence>
<evidence type="ECO:0000313" key="15">
    <source>
        <dbReference type="EMBL" id="TCW00771.1"/>
    </source>
</evidence>
<keyword evidence="16" id="KW-1185">Reference proteome</keyword>
<dbReference type="SUPFAM" id="SSF55874">
    <property type="entry name" value="ATPase domain of HSP90 chaperone/DNA topoisomerase II/histidine kinase"/>
    <property type="match status" value="1"/>
</dbReference>
<keyword evidence="5" id="KW-0808">Transferase</keyword>
<keyword evidence="10 13" id="KW-1133">Transmembrane helix</keyword>
<sequence>MKDKKQIGISILIMLGLLCLSSLVGILFQSWHWADTNIILVYILAVLMTSRFTKGYFYGIMSSIISTFLFNYFFTAPYYTLSVYDYKYFITFIVMTLTAIITSASTSRIQLSTDLANENARNMKTLYDLTNKLSDLLDYQSLSKVVIEMFSEVFDCEIGFICFQESPHYIYLLGTKDSKHEEILDDLQEYQSQFLYLRKPYKELNQCYHYPIYGIHKLLGVVILPKENVELMNDNTHKLLVSMIENVSLALDHIYSIKEQLKLKEATVKERYRSNLLRAISHDLRTPLSGIMGTSEMIMDMNNHQEETYQLAHGIYEEANWLYLLVENILSLTKVEEGKLVIHKQLEAVEEVIGSAVYHVTKNNQRKIEVHVPDDVLMVPMDAKLIQQVIINLLDNAMKHTSKDKPIYVDAYEKDQEAYIVVEDYGKGFENQNPKEIFEMFYTNNGSNSSDGSKGVGLGLTICKAIVEAHSGEIQAENCSEHQGARFIVKLKKR</sequence>
<dbReference type="SUPFAM" id="SSF47384">
    <property type="entry name" value="Homodimeric domain of signal transducing histidine kinase"/>
    <property type="match status" value="1"/>
</dbReference>
<comment type="catalytic activity">
    <reaction evidence="1">
        <text>ATP + protein L-histidine = ADP + protein N-phospho-L-histidine.</text>
        <dbReference type="EC" id="2.7.13.3"/>
    </reaction>
</comment>
<dbReference type="PROSITE" id="PS50109">
    <property type="entry name" value="HIS_KIN"/>
    <property type="match status" value="1"/>
</dbReference>
<evidence type="ECO:0000256" key="13">
    <source>
        <dbReference type="SAM" id="Phobius"/>
    </source>
</evidence>
<dbReference type="InterPro" id="IPR025201">
    <property type="entry name" value="KdpD_TM"/>
</dbReference>
<comment type="caution">
    <text evidence="15">The sequence shown here is derived from an EMBL/GenBank/DDBJ whole genome shotgun (WGS) entry which is preliminary data.</text>
</comment>
<dbReference type="Proteomes" id="UP000295515">
    <property type="component" value="Unassembled WGS sequence"/>
</dbReference>
<keyword evidence="9" id="KW-0067">ATP-binding</keyword>
<accession>A0A4R3Z4A6</accession>
<keyword evidence="12 13" id="KW-0472">Membrane</keyword>
<dbReference type="EC" id="2.7.13.3" evidence="3"/>
<keyword evidence="8 15" id="KW-0418">Kinase</keyword>
<dbReference type="PRINTS" id="PR00344">
    <property type="entry name" value="BCTRLSENSOR"/>
</dbReference>
<comment type="subcellular location">
    <subcellularLocation>
        <location evidence="2">Membrane</location>
        <topology evidence="2">Multi-pass membrane protein</topology>
    </subcellularLocation>
</comment>
<feature type="domain" description="Histidine kinase" evidence="14">
    <location>
        <begin position="279"/>
        <end position="494"/>
    </location>
</feature>
<dbReference type="InterPro" id="IPR036890">
    <property type="entry name" value="HATPase_C_sf"/>
</dbReference>
<dbReference type="InterPro" id="IPR038318">
    <property type="entry name" value="KdpD_sf"/>
</dbReference>
<proteinExistence type="predicted"/>
<feature type="transmembrane region" description="Helical" evidence="13">
    <location>
        <begin position="33"/>
        <end position="49"/>
    </location>
</feature>
<evidence type="ECO:0000256" key="6">
    <source>
        <dbReference type="ARBA" id="ARBA00022692"/>
    </source>
</evidence>
<dbReference type="RefSeq" id="WP_165973134.1">
    <property type="nucleotide sequence ID" value="NZ_DBGCPY010000108.1"/>
</dbReference>
<dbReference type="GeneID" id="98915068"/>
<dbReference type="Pfam" id="PF00512">
    <property type="entry name" value="HisKA"/>
    <property type="match status" value="1"/>
</dbReference>
<evidence type="ECO:0000256" key="4">
    <source>
        <dbReference type="ARBA" id="ARBA00022553"/>
    </source>
</evidence>
<dbReference type="InterPro" id="IPR036097">
    <property type="entry name" value="HisK_dim/P_sf"/>
</dbReference>
<organism evidence="15 16">
    <name type="scientific">Longibaculum muris</name>
    <dbReference type="NCBI Taxonomy" id="1796628"/>
    <lineage>
        <taxon>Bacteria</taxon>
        <taxon>Bacillati</taxon>
        <taxon>Bacillota</taxon>
        <taxon>Erysipelotrichia</taxon>
        <taxon>Erysipelotrichales</taxon>
        <taxon>Coprobacillaceae</taxon>
        <taxon>Longibaculum</taxon>
    </lineage>
</organism>
<keyword evidence="6 13" id="KW-0812">Transmembrane</keyword>
<dbReference type="GO" id="GO:0000155">
    <property type="term" value="F:phosphorelay sensor kinase activity"/>
    <property type="evidence" value="ECO:0007669"/>
    <property type="project" value="InterPro"/>
</dbReference>
<protein>
    <recommendedName>
        <fullName evidence="3">histidine kinase</fullName>
        <ecNumber evidence="3">2.7.13.3</ecNumber>
    </recommendedName>
</protein>
<evidence type="ECO:0000256" key="10">
    <source>
        <dbReference type="ARBA" id="ARBA00022989"/>
    </source>
</evidence>
<dbReference type="Gene3D" id="1.20.120.620">
    <property type="entry name" value="Backbone structure of the membrane domain of e. Coli histidine kinase receptor kdpd"/>
    <property type="match status" value="1"/>
</dbReference>
<dbReference type="PANTHER" id="PTHR45569">
    <property type="entry name" value="SENSOR PROTEIN KDPD"/>
    <property type="match status" value="1"/>
</dbReference>
<dbReference type="EMBL" id="SMCQ01000006">
    <property type="protein sequence ID" value="TCW00771.1"/>
    <property type="molecule type" value="Genomic_DNA"/>
</dbReference>
<evidence type="ECO:0000256" key="2">
    <source>
        <dbReference type="ARBA" id="ARBA00004141"/>
    </source>
</evidence>
<dbReference type="InterPro" id="IPR003594">
    <property type="entry name" value="HATPase_dom"/>
</dbReference>
<feature type="transmembrane region" description="Helical" evidence="13">
    <location>
        <begin position="86"/>
        <end position="104"/>
    </location>
</feature>
<keyword evidence="11" id="KW-0902">Two-component regulatory system</keyword>
<dbReference type="SMART" id="SM00387">
    <property type="entry name" value="HATPase_c"/>
    <property type="match status" value="1"/>
</dbReference>
<dbReference type="Pfam" id="PF02518">
    <property type="entry name" value="HATPase_c"/>
    <property type="match status" value="1"/>
</dbReference>
<dbReference type="InterPro" id="IPR004358">
    <property type="entry name" value="Sig_transdc_His_kin-like_C"/>
</dbReference>
<evidence type="ECO:0000313" key="16">
    <source>
        <dbReference type="Proteomes" id="UP000295515"/>
    </source>
</evidence>
<evidence type="ECO:0000256" key="9">
    <source>
        <dbReference type="ARBA" id="ARBA00022840"/>
    </source>
</evidence>
<dbReference type="AlphaFoldDB" id="A0A4R3Z4A6"/>
<dbReference type="InterPro" id="IPR003661">
    <property type="entry name" value="HisK_dim/P_dom"/>
</dbReference>
<dbReference type="Gene3D" id="1.10.287.130">
    <property type="match status" value="1"/>
</dbReference>
<dbReference type="GO" id="GO:0005886">
    <property type="term" value="C:plasma membrane"/>
    <property type="evidence" value="ECO:0007669"/>
    <property type="project" value="TreeGrafter"/>
</dbReference>
<dbReference type="PANTHER" id="PTHR45569:SF1">
    <property type="entry name" value="SENSOR PROTEIN KDPD"/>
    <property type="match status" value="1"/>
</dbReference>
<feature type="transmembrane region" description="Helical" evidence="13">
    <location>
        <begin position="56"/>
        <end position="74"/>
    </location>
</feature>
<evidence type="ECO:0000256" key="1">
    <source>
        <dbReference type="ARBA" id="ARBA00000085"/>
    </source>
</evidence>
<name>A0A4R3Z4A6_9FIRM</name>
<evidence type="ECO:0000256" key="5">
    <source>
        <dbReference type="ARBA" id="ARBA00022679"/>
    </source>
</evidence>
<dbReference type="CDD" id="cd00082">
    <property type="entry name" value="HisKA"/>
    <property type="match status" value="1"/>
</dbReference>
<evidence type="ECO:0000256" key="11">
    <source>
        <dbReference type="ARBA" id="ARBA00023012"/>
    </source>
</evidence>
<gene>
    <name evidence="15" type="ORF">EDD60_106112</name>
</gene>
<reference evidence="15 16" key="1">
    <citation type="submission" date="2019-03" db="EMBL/GenBank/DDBJ databases">
        <title>Genomic Encyclopedia of Type Strains, Phase IV (KMG-IV): sequencing the most valuable type-strain genomes for metagenomic binning, comparative biology and taxonomic classification.</title>
        <authorList>
            <person name="Goeker M."/>
        </authorList>
    </citation>
    <scope>NUCLEOTIDE SEQUENCE [LARGE SCALE GENOMIC DNA]</scope>
    <source>
        <strain evidence="15 16">DSM 29487</strain>
    </source>
</reference>
<dbReference type="InterPro" id="IPR005467">
    <property type="entry name" value="His_kinase_dom"/>
</dbReference>
<keyword evidence="4" id="KW-0597">Phosphoprotein</keyword>
<dbReference type="SMART" id="SM00388">
    <property type="entry name" value="HisKA"/>
    <property type="match status" value="1"/>
</dbReference>
<dbReference type="Gene3D" id="3.30.565.10">
    <property type="entry name" value="Histidine kinase-like ATPase, C-terminal domain"/>
    <property type="match status" value="1"/>
</dbReference>
<evidence type="ECO:0000256" key="8">
    <source>
        <dbReference type="ARBA" id="ARBA00022777"/>
    </source>
</evidence>
<evidence type="ECO:0000256" key="7">
    <source>
        <dbReference type="ARBA" id="ARBA00022741"/>
    </source>
</evidence>
<feature type="transmembrane region" description="Helical" evidence="13">
    <location>
        <begin position="7"/>
        <end position="27"/>
    </location>
</feature>
<evidence type="ECO:0000256" key="12">
    <source>
        <dbReference type="ARBA" id="ARBA00023136"/>
    </source>
</evidence>
<dbReference type="GO" id="GO:0005524">
    <property type="term" value="F:ATP binding"/>
    <property type="evidence" value="ECO:0007669"/>
    <property type="project" value="UniProtKB-KW"/>
</dbReference>